<evidence type="ECO:0000256" key="2">
    <source>
        <dbReference type="ARBA" id="ARBA00022485"/>
    </source>
</evidence>
<dbReference type="InterPro" id="IPR058240">
    <property type="entry name" value="rSAM_sf"/>
</dbReference>
<proteinExistence type="predicted"/>
<dbReference type="PROSITE" id="PS51918">
    <property type="entry name" value="RADICAL_SAM"/>
    <property type="match status" value="1"/>
</dbReference>
<keyword evidence="3 10" id="KW-0808">Transferase</keyword>
<dbReference type="InterPro" id="IPR023404">
    <property type="entry name" value="rSAM_horseshoe"/>
</dbReference>
<dbReference type="InterPro" id="IPR007197">
    <property type="entry name" value="rSAM"/>
</dbReference>
<keyword evidence="5" id="KW-0479">Metal-binding</keyword>
<comment type="cofactor">
    <cofactor evidence="1">
        <name>[4Fe-4S] cluster</name>
        <dbReference type="ChEBI" id="CHEBI:49883"/>
    </cofactor>
</comment>
<organism evidence="10 11">
    <name type="scientific">Alteriqipengyuania abyssalis</name>
    <dbReference type="NCBI Taxonomy" id="2860200"/>
    <lineage>
        <taxon>Bacteria</taxon>
        <taxon>Pseudomonadati</taxon>
        <taxon>Pseudomonadota</taxon>
        <taxon>Alphaproteobacteria</taxon>
        <taxon>Sphingomonadales</taxon>
        <taxon>Erythrobacteraceae</taxon>
        <taxon>Alteriqipengyuania</taxon>
    </lineage>
</organism>
<evidence type="ECO:0000256" key="7">
    <source>
        <dbReference type="ARBA" id="ARBA00023014"/>
    </source>
</evidence>
<keyword evidence="2" id="KW-0004">4Fe-4S</keyword>
<dbReference type="SUPFAM" id="SSF102114">
    <property type="entry name" value="Radical SAM enzymes"/>
    <property type="match status" value="1"/>
</dbReference>
<dbReference type="Proteomes" id="UP000759298">
    <property type="component" value="Unassembled WGS sequence"/>
</dbReference>
<dbReference type="PANTHER" id="PTHR11918">
    <property type="entry name" value="RADICAL SAM PROTEINS"/>
    <property type="match status" value="1"/>
</dbReference>
<evidence type="ECO:0000313" key="11">
    <source>
        <dbReference type="Proteomes" id="UP000759298"/>
    </source>
</evidence>
<dbReference type="PANTHER" id="PTHR11918:SF45">
    <property type="entry name" value="THREONYLCARBAMOYLADENOSINE TRNA METHYLTHIOTRANSFERASE"/>
    <property type="match status" value="1"/>
</dbReference>
<sequence length="391" mass="42232">MSETRVISLGCRLNHAESERIAALVEAQPDLVVVNSCSVTREAVRHTRQAIRRARKAHPGARLLVTGCAAETEREALGAMDEVDGFVANQAKLDARSWNVPEPRVALRQQGTRAFIGVQNGCDHACTFCSIPAGRGTSRSDDIAAVLRAVEARLIEGTREVVLTGVDLTSWGHDLPGEPRLGALVAAILDEFPQLPRLRLSSVDGIEIDDALFDLIADEPRVMPHLHLSLQHGSDLILKRMKRRHLRGDAVDLVARLKAQRPEIAIGADLIAGFPTETDTHHADNLSIIRECGIVHGHIFPYSPRAGTPAARMPQVGVATIKARAAELRSAVRRTRDGWLASLIGQPHTVLAEKDGSGYTPHFARVALPEGTAPGTIASITPTRIIEGMLA</sequence>
<reference evidence="10 11" key="1">
    <citation type="submission" date="2021-07" db="EMBL/GenBank/DDBJ databases">
        <title>Alteriqipengyuania abyssalis NZ-12B nov, sp.nov isolated from deep sea sponge in pacific ocean.</title>
        <authorList>
            <person name="Tareen S."/>
            <person name="Wink J."/>
        </authorList>
    </citation>
    <scope>NUCLEOTIDE SEQUENCE [LARGE SCALE GENOMIC DNA]</scope>
    <source>
        <strain evidence="10 11">NZ-12B</strain>
    </source>
</reference>
<name>A0ABS7P8V7_9SPHN</name>
<dbReference type="EC" id="2.8.4.-" evidence="10"/>
<feature type="domain" description="MTTase N-terminal" evidence="8">
    <location>
        <begin position="2"/>
        <end position="103"/>
    </location>
</feature>
<dbReference type="InterPro" id="IPR005839">
    <property type="entry name" value="Methylthiotransferase"/>
</dbReference>
<dbReference type="PROSITE" id="PS01278">
    <property type="entry name" value="MTTASE_RADICAL"/>
    <property type="match status" value="1"/>
</dbReference>
<dbReference type="Pfam" id="PF04055">
    <property type="entry name" value="Radical_SAM"/>
    <property type="match status" value="1"/>
</dbReference>
<dbReference type="SFLD" id="SFLDG01082">
    <property type="entry name" value="B12-binding_domain_containing"/>
    <property type="match status" value="1"/>
</dbReference>
<keyword evidence="4" id="KW-0949">S-adenosyl-L-methionine</keyword>
<dbReference type="RefSeq" id="WP_222823310.1">
    <property type="nucleotide sequence ID" value="NZ_JAHWXP010000001.1"/>
</dbReference>
<dbReference type="InterPro" id="IPR038135">
    <property type="entry name" value="Methylthiotransferase_N_sf"/>
</dbReference>
<dbReference type="InterPro" id="IPR006638">
    <property type="entry name" value="Elp3/MiaA/NifB-like_rSAM"/>
</dbReference>
<dbReference type="CDD" id="cd01335">
    <property type="entry name" value="Radical_SAM"/>
    <property type="match status" value="1"/>
</dbReference>
<dbReference type="InterPro" id="IPR020612">
    <property type="entry name" value="Methylthiotransferase_CS"/>
</dbReference>
<evidence type="ECO:0000256" key="1">
    <source>
        <dbReference type="ARBA" id="ARBA00001966"/>
    </source>
</evidence>
<evidence type="ECO:0000259" key="8">
    <source>
        <dbReference type="PROSITE" id="PS51449"/>
    </source>
</evidence>
<evidence type="ECO:0000256" key="3">
    <source>
        <dbReference type="ARBA" id="ARBA00022679"/>
    </source>
</evidence>
<feature type="domain" description="Radical SAM core" evidence="9">
    <location>
        <begin position="108"/>
        <end position="341"/>
    </location>
</feature>
<protein>
    <submittedName>
        <fullName evidence="10">MiaB/RimO family radical SAM methylthiotransferase</fullName>
        <ecNumber evidence="10">2.8.4.-</ecNumber>
    </submittedName>
</protein>
<evidence type="ECO:0000256" key="5">
    <source>
        <dbReference type="ARBA" id="ARBA00022723"/>
    </source>
</evidence>
<accession>A0ABS7P8V7</accession>
<keyword evidence="6" id="KW-0408">Iron</keyword>
<dbReference type="InterPro" id="IPR013848">
    <property type="entry name" value="Methylthiotransferase_N"/>
</dbReference>
<dbReference type="Gene3D" id="3.40.50.12160">
    <property type="entry name" value="Methylthiotransferase, N-terminal domain"/>
    <property type="match status" value="1"/>
</dbReference>
<dbReference type="SFLD" id="SFLDS00029">
    <property type="entry name" value="Radical_SAM"/>
    <property type="match status" value="1"/>
</dbReference>
<dbReference type="SMART" id="SM00729">
    <property type="entry name" value="Elp3"/>
    <property type="match status" value="1"/>
</dbReference>
<dbReference type="GO" id="GO:0016740">
    <property type="term" value="F:transferase activity"/>
    <property type="evidence" value="ECO:0007669"/>
    <property type="project" value="UniProtKB-KW"/>
</dbReference>
<evidence type="ECO:0000259" key="9">
    <source>
        <dbReference type="PROSITE" id="PS51918"/>
    </source>
</evidence>
<evidence type="ECO:0000256" key="6">
    <source>
        <dbReference type="ARBA" id="ARBA00023004"/>
    </source>
</evidence>
<dbReference type="NCBIfam" id="TIGR00089">
    <property type="entry name" value="MiaB/RimO family radical SAM methylthiotransferase"/>
    <property type="match status" value="1"/>
</dbReference>
<evidence type="ECO:0000313" key="10">
    <source>
        <dbReference type="EMBL" id="MBY8335494.1"/>
    </source>
</evidence>
<evidence type="ECO:0000256" key="4">
    <source>
        <dbReference type="ARBA" id="ARBA00022691"/>
    </source>
</evidence>
<gene>
    <name evidence="10" type="ORF">KYN89_00390</name>
</gene>
<dbReference type="Gene3D" id="3.80.30.20">
    <property type="entry name" value="tm_1862 like domain"/>
    <property type="match status" value="1"/>
</dbReference>
<dbReference type="PROSITE" id="PS51449">
    <property type="entry name" value="MTTASE_N"/>
    <property type="match status" value="1"/>
</dbReference>
<dbReference type="Pfam" id="PF00919">
    <property type="entry name" value="UPF0004"/>
    <property type="match status" value="1"/>
</dbReference>
<comment type="caution">
    <text evidence="10">The sequence shown here is derived from an EMBL/GenBank/DDBJ whole genome shotgun (WGS) entry which is preliminary data.</text>
</comment>
<keyword evidence="7" id="KW-0411">Iron-sulfur</keyword>
<keyword evidence="11" id="KW-1185">Reference proteome</keyword>
<dbReference type="EMBL" id="JAHWXP010000001">
    <property type="protein sequence ID" value="MBY8335494.1"/>
    <property type="molecule type" value="Genomic_DNA"/>
</dbReference>